<dbReference type="EC" id="2.7.8.20" evidence="15"/>
<evidence type="ECO:0000256" key="8">
    <source>
        <dbReference type="PIRNR" id="PIRNR005091"/>
    </source>
</evidence>
<dbReference type="InterPro" id="IPR012160">
    <property type="entry name" value="LtaS-like"/>
</dbReference>
<dbReference type="InterPro" id="IPR000917">
    <property type="entry name" value="Sulfatase_N"/>
</dbReference>
<dbReference type="PANTHER" id="PTHR47371">
    <property type="entry name" value="LIPOTEICHOIC ACID SYNTHASE"/>
    <property type="match status" value="1"/>
</dbReference>
<evidence type="ECO:0000256" key="4">
    <source>
        <dbReference type="ARBA" id="ARBA00022475"/>
    </source>
</evidence>
<evidence type="ECO:0000256" key="3">
    <source>
        <dbReference type="ARBA" id="ARBA00009983"/>
    </source>
</evidence>
<evidence type="ECO:0000256" key="12">
    <source>
        <dbReference type="SAM" id="MobiDB-lite"/>
    </source>
</evidence>
<dbReference type="InterPro" id="IPR050448">
    <property type="entry name" value="OpgB/LTA_synthase_biosynth"/>
</dbReference>
<dbReference type="InterPro" id="IPR017850">
    <property type="entry name" value="Alkaline_phosphatase_core_sf"/>
</dbReference>
<keyword evidence="4 8" id="KW-1003">Cell membrane</keyword>
<dbReference type="EMBL" id="JACCBX010000003">
    <property type="protein sequence ID" value="NYE04567.1"/>
    <property type="molecule type" value="Genomic_DNA"/>
</dbReference>
<evidence type="ECO:0000313" key="15">
    <source>
        <dbReference type="EMBL" id="NYE04567.1"/>
    </source>
</evidence>
<feature type="transmembrane region" description="Helical" evidence="13">
    <location>
        <begin position="74"/>
        <end position="96"/>
    </location>
</feature>
<reference evidence="16" key="2">
    <citation type="submission" date="2020-08" db="EMBL/GenBank/DDBJ databases">
        <title>The Agave Microbiome: Exploring the role of microbial communities in plant adaptations to desert environments.</title>
        <authorList>
            <person name="Partida-Martinez L.P."/>
        </authorList>
    </citation>
    <scope>NUCLEOTIDE SEQUENCE [LARGE SCALE GENOMIC DNA]</scope>
    <source>
        <strain evidence="16">AT2.8</strain>
    </source>
</reference>
<feature type="binding site" evidence="11">
    <location>
        <position position="477"/>
    </location>
    <ligand>
        <name>Mn(2+)</name>
        <dbReference type="ChEBI" id="CHEBI:29035"/>
    </ligand>
</feature>
<comment type="pathway">
    <text evidence="2">Cell wall biogenesis; lipoteichoic acid biosynthesis.</text>
</comment>
<feature type="region of interest" description="Disordered" evidence="12">
    <location>
        <begin position="642"/>
        <end position="682"/>
    </location>
</feature>
<evidence type="ECO:0000256" key="10">
    <source>
        <dbReference type="PIRSR" id="PIRSR005091-2"/>
    </source>
</evidence>
<feature type="compositionally biased region" description="Acidic residues" evidence="12">
    <location>
        <begin position="651"/>
        <end position="671"/>
    </location>
</feature>
<feature type="transmembrane region" description="Helical" evidence="13">
    <location>
        <begin position="158"/>
        <end position="175"/>
    </location>
</feature>
<protein>
    <submittedName>
        <fullName evidence="15">Lipoteichoic acid synthase</fullName>
        <ecNumber evidence="15">2.7.8.20</ecNumber>
    </submittedName>
</protein>
<evidence type="ECO:0000256" key="11">
    <source>
        <dbReference type="PIRSR" id="PIRSR005091-3"/>
    </source>
</evidence>
<dbReference type="AlphaFoldDB" id="A0A852T9W1"/>
<dbReference type="Gene3D" id="3.30.1120.170">
    <property type="match status" value="1"/>
</dbReference>
<feature type="transmembrane region" description="Helical" evidence="13">
    <location>
        <begin position="47"/>
        <end position="67"/>
    </location>
</feature>
<dbReference type="GO" id="GO:0005886">
    <property type="term" value="C:plasma membrane"/>
    <property type="evidence" value="ECO:0007669"/>
    <property type="project" value="UniProtKB-SubCell"/>
</dbReference>
<feature type="transmembrane region" description="Helical" evidence="13">
    <location>
        <begin position="129"/>
        <end position="146"/>
    </location>
</feature>
<evidence type="ECO:0000256" key="7">
    <source>
        <dbReference type="ARBA" id="ARBA00023136"/>
    </source>
</evidence>
<dbReference type="GO" id="GO:0046872">
    <property type="term" value="F:metal ion binding"/>
    <property type="evidence" value="ECO:0007669"/>
    <property type="project" value="UniProtKB-KW"/>
</dbReference>
<evidence type="ECO:0000256" key="13">
    <source>
        <dbReference type="SAM" id="Phobius"/>
    </source>
</evidence>
<feature type="active site" evidence="9">
    <location>
        <position position="302"/>
    </location>
</feature>
<keyword evidence="5 13" id="KW-0812">Transmembrane</keyword>
<feature type="binding site" evidence="11">
    <location>
        <position position="257"/>
    </location>
    <ligand>
        <name>Mn(2+)</name>
        <dbReference type="ChEBI" id="CHEBI:29035"/>
    </ligand>
</feature>
<feature type="domain" description="Sulfatase N-terminal" evidence="14">
    <location>
        <begin position="250"/>
        <end position="541"/>
    </location>
</feature>
<accession>A0A852T9W1</accession>
<name>A0A852T9W1_9BACI</name>
<dbReference type="Gene3D" id="3.40.720.10">
    <property type="entry name" value="Alkaline Phosphatase, subunit A"/>
    <property type="match status" value="1"/>
</dbReference>
<comment type="similarity">
    <text evidence="3 8">Belongs to the LTA synthase family.</text>
</comment>
<evidence type="ECO:0000313" key="16">
    <source>
        <dbReference type="Proteomes" id="UP000548423"/>
    </source>
</evidence>
<evidence type="ECO:0000256" key="5">
    <source>
        <dbReference type="ARBA" id="ARBA00022692"/>
    </source>
</evidence>
<evidence type="ECO:0000256" key="1">
    <source>
        <dbReference type="ARBA" id="ARBA00004651"/>
    </source>
</evidence>
<keyword evidence="10" id="KW-0464">Manganese</keyword>
<comment type="caution">
    <text evidence="15">The sequence shown here is derived from an EMBL/GenBank/DDBJ whole genome shotgun (WGS) entry which is preliminary data.</text>
</comment>
<comment type="subcellular location">
    <subcellularLocation>
        <location evidence="1">Cell membrane</location>
        <topology evidence="1">Multi-pass membrane protein</topology>
    </subcellularLocation>
</comment>
<dbReference type="SUPFAM" id="SSF53649">
    <property type="entry name" value="Alkaline phosphatase-like"/>
    <property type="match status" value="1"/>
</dbReference>
<proteinExistence type="inferred from homology"/>
<feature type="binding site" evidence="11">
    <location>
        <position position="302"/>
    </location>
    <ligand>
        <name>Mn(2+)</name>
        <dbReference type="ChEBI" id="CHEBI:29035"/>
    </ligand>
</feature>
<evidence type="ECO:0000256" key="9">
    <source>
        <dbReference type="PIRSR" id="PIRSR005091-1"/>
    </source>
</evidence>
<dbReference type="GO" id="GO:0008960">
    <property type="term" value="F:phosphatidylglycerol-membrane-oligosaccharide glycerophosphotransferase activity"/>
    <property type="evidence" value="ECO:0007669"/>
    <property type="project" value="UniProtKB-EC"/>
</dbReference>
<evidence type="ECO:0000259" key="14">
    <source>
        <dbReference type="Pfam" id="PF00884"/>
    </source>
</evidence>
<gene>
    <name evidence="15" type="ORF">F4694_001316</name>
</gene>
<reference evidence="16" key="1">
    <citation type="submission" date="2020-07" db="EMBL/GenBank/DDBJ databases">
        <authorList>
            <person name="Partida-Martinez L."/>
            <person name="Huntemann M."/>
            <person name="Clum A."/>
            <person name="Wang J."/>
            <person name="Palaniappan K."/>
            <person name="Ritter S."/>
            <person name="Chen I.-M."/>
            <person name="Stamatis D."/>
            <person name="Reddy T."/>
            <person name="O'Malley R."/>
            <person name="Daum C."/>
            <person name="Shapiro N."/>
            <person name="Ivanova N."/>
            <person name="Kyrpides N."/>
            <person name="Woyke T."/>
        </authorList>
    </citation>
    <scope>NUCLEOTIDE SEQUENCE [LARGE SCALE GENOMIC DNA]</scope>
    <source>
        <strain evidence="16">AT2.8</strain>
    </source>
</reference>
<dbReference type="PANTHER" id="PTHR47371:SF3">
    <property type="entry name" value="PHOSPHOGLYCEROL TRANSFERASE I"/>
    <property type="match status" value="1"/>
</dbReference>
<keyword evidence="10" id="KW-0479">Metal-binding</keyword>
<feature type="binding site" evidence="10">
    <location>
        <position position="417"/>
    </location>
    <ligand>
        <name>substrate</name>
    </ligand>
</feature>
<organism evidence="15 16">
    <name type="scientific">Neobacillus niacini</name>
    <dbReference type="NCBI Taxonomy" id="86668"/>
    <lineage>
        <taxon>Bacteria</taxon>
        <taxon>Bacillati</taxon>
        <taxon>Bacillota</taxon>
        <taxon>Bacilli</taxon>
        <taxon>Bacillales</taxon>
        <taxon>Bacillaceae</taxon>
        <taxon>Neobacillus</taxon>
    </lineage>
</organism>
<keyword evidence="7 8" id="KW-0472">Membrane</keyword>
<sequence>MKKIKLPKIKNNGSIAFFAIAVVLFWLKTYAAYQIEFTLGIDNNLQKFLLFINPLSSALFFFGLALLFKKRMKLVLIVMNFILSFLLYANIAYYRFFSDFITVPVLMSTKTNAGQLGDSALSLMSPFDFLYFLDFFILIILAATVFKKAVVEHKRSFKVVLLFAVTVFLFNLGLAEKDRPQLLSRSFDRNYLVKYLGAYNFTIYDVIQNIKSSGQRALADSSDITDVENYRKANFTAPNPEYFGKAKGMNVVYIAMESLQSFAIDYKMPDGQEVTPFLNSLVHGNEAFYFENFFHQTGQGKTSDAEFLMENGLYPMAQGAVFVNKAQNTYQAMPAILKGNGYYSASFHGNYKTFWNRNVMYKALGYDQFFDAEYYNMTDENTKNYGLKDKPFFTESMPLLKSLPQPFYTKFLTLSNHFPFEMDPEDTEFPAGDTGDKVVDQYFQAAHYMDEAIEQFFNDLKASGLYDNTVIVMYGDHYGISENHNEAMAKVLGVEEITPTLNTGLQRVPLFIHVPGVKGGVQQQYGGQADVRSTILHLLGIDTKDYMELGSDLLSPDHRNWALFRNGDFVSPEIVQVKGKCYSNVTGELLEGTNACKEIADKAAAELQISDEIVYKDLLRFYQPEGYTPINPNDLEYLAPKAKKEVKETEGITDTDSTDSLEGTSEAETETESIKTSDTANE</sequence>
<dbReference type="PIRSF" id="PIRSF005091">
    <property type="entry name" value="Mmb_sulf_HI1246"/>
    <property type="match status" value="1"/>
</dbReference>
<evidence type="ECO:0000256" key="6">
    <source>
        <dbReference type="ARBA" id="ARBA00022989"/>
    </source>
</evidence>
<dbReference type="Pfam" id="PF00884">
    <property type="entry name" value="Sulfatase"/>
    <property type="match status" value="1"/>
</dbReference>
<keyword evidence="6 13" id="KW-1133">Transmembrane helix</keyword>
<keyword evidence="15" id="KW-0808">Transferase</keyword>
<dbReference type="CDD" id="cd16015">
    <property type="entry name" value="LTA_synthase"/>
    <property type="match status" value="1"/>
</dbReference>
<dbReference type="Proteomes" id="UP000548423">
    <property type="component" value="Unassembled WGS sequence"/>
</dbReference>
<evidence type="ECO:0000256" key="2">
    <source>
        <dbReference type="ARBA" id="ARBA00004936"/>
    </source>
</evidence>
<feature type="binding site" evidence="11">
    <location>
        <position position="476"/>
    </location>
    <ligand>
        <name>Mn(2+)</name>
        <dbReference type="ChEBI" id="CHEBI:29035"/>
    </ligand>
</feature>